<evidence type="ECO:0000256" key="4">
    <source>
        <dbReference type="ARBA" id="ARBA00022448"/>
    </source>
</evidence>
<dbReference type="Proteomes" id="UP000192448">
    <property type="component" value="Unassembled WGS sequence"/>
</dbReference>
<dbReference type="InterPro" id="IPR038078">
    <property type="entry name" value="PhoU-like_sf"/>
</dbReference>
<sequence length="214" mass="23267">MRHAFRAQLDALHGGIADLCDHAGSAMGHATEALLQADLQIAEGVIDRYSDIAYLCASLESDALVILARQAPVAGDLRAVVSSLKDVADLQRMGALATHVARISRRRHPAVAVPAEVAGYFGEMGRIAVRLSEDTKNVVLARDPDQAAQLNVDDEAMDELHRELFAQVMNPGWSHGTVTAVDVTLLSRYYERFADHAVDVANRVIYQATGKQQR</sequence>
<evidence type="ECO:0000256" key="5">
    <source>
        <dbReference type="ARBA" id="ARBA00022490"/>
    </source>
</evidence>
<dbReference type="SUPFAM" id="SSF109755">
    <property type="entry name" value="PhoU-like"/>
    <property type="match status" value="1"/>
</dbReference>
<dbReference type="AlphaFoldDB" id="A0A1X0BAV5"/>
<protein>
    <recommendedName>
        <fullName evidence="7">Phosphate-specific transport system accessory protein PhoU</fullName>
    </recommendedName>
</protein>
<gene>
    <name evidence="9" type="ORF">BST13_03380</name>
</gene>
<dbReference type="Pfam" id="PF01895">
    <property type="entry name" value="PhoU"/>
    <property type="match status" value="2"/>
</dbReference>
<evidence type="ECO:0000256" key="2">
    <source>
        <dbReference type="ARBA" id="ARBA00008107"/>
    </source>
</evidence>
<evidence type="ECO:0000256" key="6">
    <source>
        <dbReference type="ARBA" id="ARBA00022592"/>
    </source>
</evidence>
<dbReference type="FunFam" id="1.20.58.220:FF:000004">
    <property type="entry name" value="Phosphate-specific transport system accessory protein PhoU"/>
    <property type="match status" value="1"/>
</dbReference>
<dbReference type="InterPro" id="IPR026022">
    <property type="entry name" value="PhoU_dom"/>
</dbReference>
<evidence type="ECO:0000313" key="9">
    <source>
        <dbReference type="EMBL" id="ORA39315.1"/>
    </source>
</evidence>
<feature type="domain" description="PhoU" evidence="8">
    <location>
        <begin position="17"/>
        <end position="103"/>
    </location>
</feature>
<reference evidence="9 10" key="1">
    <citation type="submission" date="2017-02" db="EMBL/GenBank/DDBJ databases">
        <title>The new phylogeny of genus Mycobacterium.</title>
        <authorList>
            <person name="Tortoli E."/>
            <person name="Trovato A."/>
            <person name="Cirillo D.M."/>
        </authorList>
    </citation>
    <scope>NUCLEOTIDE SEQUENCE [LARGE SCALE GENOMIC DNA]</scope>
    <source>
        <strain evidence="9 10">RW6</strain>
    </source>
</reference>
<proteinExistence type="inferred from homology"/>
<dbReference type="GO" id="GO:0006817">
    <property type="term" value="P:phosphate ion transport"/>
    <property type="evidence" value="ECO:0007669"/>
    <property type="project" value="UniProtKB-KW"/>
</dbReference>
<comment type="caution">
    <text evidence="9">The sequence shown here is derived from an EMBL/GenBank/DDBJ whole genome shotgun (WGS) entry which is preliminary data.</text>
</comment>
<dbReference type="STRING" id="1927124.BST13_03380"/>
<comment type="function">
    <text evidence="7">Plays a role in the regulation of phosphate uptake.</text>
</comment>
<organism evidence="9 10">
    <name type="scientific">Mycobacterium aquaticum</name>
    <dbReference type="NCBI Taxonomy" id="1927124"/>
    <lineage>
        <taxon>Bacteria</taxon>
        <taxon>Bacillati</taxon>
        <taxon>Actinomycetota</taxon>
        <taxon>Actinomycetes</taxon>
        <taxon>Mycobacteriales</taxon>
        <taxon>Mycobacteriaceae</taxon>
        <taxon>Mycobacterium</taxon>
    </lineage>
</organism>
<evidence type="ECO:0000259" key="8">
    <source>
        <dbReference type="Pfam" id="PF01895"/>
    </source>
</evidence>
<feature type="domain" description="PhoU" evidence="8">
    <location>
        <begin position="123"/>
        <end position="204"/>
    </location>
</feature>
<dbReference type="EMBL" id="MVHF01000002">
    <property type="protein sequence ID" value="ORA39315.1"/>
    <property type="molecule type" value="Genomic_DNA"/>
</dbReference>
<keyword evidence="4 7" id="KW-0813">Transport</keyword>
<dbReference type="GO" id="GO:0030643">
    <property type="term" value="P:intracellular phosphate ion homeostasis"/>
    <property type="evidence" value="ECO:0007669"/>
    <property type="project" value="InterPro"/>
</dbReference>
<dbReference type="PANTHER" id="PTHR42930:SF3">
    <property type="entry name" value="PHOSPHATE-SPECIFIC TRANSPORT SYSTEM ACCESSORY PROTEIN PHOU"/>
    <property type="match status" value="1"/>
</dbReference>
<name>A0A1X0BAV5_9MYCO</name>
<dbReference type="InterPro" id="IPR028366">
    <property type="entry name" value="PhoU"/>
</dbReference>
<dbReference type="PANTHER" id="PTHR42930">
    <property type="entry name" value="PHOSPHATE-SPECIFIC TRANSPORT SYSTEM ACCESSORY PROTEIN PHOU"/>
    <property type="match status" value="1"/>
</dbReference>
<dbReference type="Gene3D" id="1.20.58.220">
    <property type="entry name" value="Phosphate transport system protein phou homolog 2, domain 2"/>
    <property type="match status" value="1"/>
</dbReference>
<dbReference type="PIRSF" id="PIRSF003107">
    <property type="entry name" value="PhoU"/>
    <property type="match status" value="1"/>
</dbReference>
<evidence type="ECO:0000256" key="3">
    <source>
        <dbReference type="ARBA" id="ARBA00011738"/>
    </source>
</evidence>
<keyword evidence="10" id="KW-1185">Reference proteome</keyword>
<comment type="subcellular location">
    <subcellularLocation>
        <location evidence="1 7">Cytoplasm</location>
    </subcellularLocation>
</comment>
<dbReference type="GO" id="GO:0045936">
    <property type="term" value="P:negative regulation of phosphate metabolic process"/>
    <property type="evidence" value="ECO:0007669"/>
    <property type="project" value="InterPro"/>
</dbReference>
<keyword evidence="5 7" id="KW-0963">Cytoplasm</keyword>
<evidence type="ECO:0000256" key="7">
    <source>
        <dbReference type="PIRNR" id="PIRNR003107"/>
    </source>
</evidence>
<comment type="similarity">
    <text evidence="2 7">Belongs to the PhoU family.</text>
</comment>
<evidence type="ECO:0000256" key="1">
    <source>
        <dbReference type="ARBA" id="ARBA00004496"/>
    </source>
</evidence>
<dbReference type="NCBIfam" id="TIGR02135">
    <property type="entry name" value="phoU_full"/>
    <property type="match status" value="1"/>
</dbReference>
<comment type="subunit">
    <text evidence="3 7">Homodimer.</text>
</comment>
<evidence type="ECO:0000313" key="10">
    <source>
        <dbReference type="Proteomes" id="UP000192448"/>
    </source>
</evidence>
<accession>A0A1X0BAV5</accession>
<dbReference type="OrthoDB" id="9814256at2"/>
<dbReference type="RefSeq" id="WP_083160599.1">
    <property type="nucleotide sequence ID" value="NZ_MVHF01000002.1"/>
</dbReference>
<keyword evidence="6 7" id="KW-0592">Phosphate transport</keyword>
<dbReference type="GO" id="GO:0005737">
    <property type="term" value="C:cytoplasm"/>
    <property type="evidence" value="ECO:0007669"/>
    <property type="project" value="UniProtKB-SubCell"/>
</dbReference>